<organism evidence="1 2">
    <name type="scientific">Rhodococcus opacus</name>
    <name type="common">Nocardia opaca</name>
    <dbReference type="NCBI Taxonomy" id="37919"/>
    <lineage>
        <taxon>Bacteria</taxon>
        <taxon>Bacillati</taxon>
        <taxon>Actinomycetota</taxon>
        <taxon>Actinomycetes</taxon>
        <taxon>Mycobacteriales</taxon>
        <taxon>Nocardiaceae</taxon>
        <taxon>Rhodococcus</taxon>
    </lineage>
</organism>
<name>A0A1B1K6V6_RHOOP</name>
<accession>A0A1B1K6V6</accession>
<protein>
    <submittedName>
        <fullName evidence="1">Putative membrane protein</fullName>
    </submittedName>
</protein>
<dbReference type="EMBL" id="CP009111">
    <property type="protein sequence ID" value="ANS28345.1"/>
    <property type="molecule type" value="Genomic_DNA"/>
</dbReference>
<evidence type="ECO:0000313" key="1">
    <source>
        <dbReference type="EMBL" id="ANS28345.1"/>
    </source>
</evidence>
<proteinExistence type="predicted"/>
<gene>
    <name evidence="1" type="ORF">R1CP_18305</name>
</gene>
<dbReference type="AlphaFoldDB" id="A0A1B1K6V6"/>
<evidence type="ECO:0000313" key="2">
    <source>
        <dbReference type="Proteomes" id="UP000186108"/>
    </source>
</evidence>
<sequence length="31" mass="3316">MLNVALLVVLLVASLWGGAALHSLADRRAER</sequence>
<dbReference type="Proteomes" id="UP000186108">
    <property type="component" value="Chromosome"/>
</dbReference>
<reference evidence="1 2" key="1">
    <citation type="submission" date="2014-07" db="EMBL/GenBank/DDBJ databases">
        <authorList>
            <person name="Zhang J.E."/>
            <person name="Yang H."/>
            <person name="Guo J."/>
            <person name="Deng Z."/>
            <person name="Luo H."/>
            <person name="Luo M."/>
            <person name="Zhao B."/>
        </authorList>
    </citation>
    <scope>NUCLEOTIDE SEQUENCE [LARGE SCALE GENOMIC DNA]</scope>
    <source>
        <strain evidence="1 2">1CP</strain>
    </source>
</reference>